<organism evidence="2 3">
    <name type="scientific">Potamilus streckersoni</name>
    <dbReference type="NCBI Taxonomy" id="2493646"/>
    <lineage>
        <taxon>Eukaryota</taxon>
        <taxon>Metazoa</taxon>
        <taxon>Spiralia</taxon>
        <taxon>Lophotrochozoa</taxon>
        <taxon>Mollusca</taxon>
        <taxon>Bivalvia</taxon>
        <taxon>Autobranchia</taxon>
        <taxon>Heteroconchia</taxon>
        <taxon>Palaeoheterodonta</taxon>
        <taxon>Unionida</taxon>
        <taxon>Unionoidea</taxon>
        <taxon>Unionidae</taxon>
        <taxon>Ambleminae</taxon>
        <taxon>Lampsilini</taxon>
        <taxon>Potamilus</taxon>
    </lineage>
</organism>
<reference evidence="2" key="2">
    <citation type="journal article" date="2021" name="Genome Biol. Evol.">
        <title>Developing a high-quality reference genome for a parasitic bivalve with doubly uniparental inheritance (Bivalvia: Unionida).</title>
        <authorList>
            <person name="Smith C.H."/>
        </authorList>
    </citation>
    <scope>NUCLEOTIDE SEQUENCE</scope>
    <source>
        <strain evidence="2">CHS0354</strain>
        <tissue evidence="2">Mantle</tissue>
    </source>
</reference>
<dbReference type="EMBL" id="JAEAOA010000290">
    <property type="protein sequence ID" value="KAK3597181.1"/>
    <property type="molecule type" value="Genomic_DNA"/>
</dbReference>
<dbReference type="AlphaFoldDB" id="A0AAE0W0Q9"/>
<gene>
    <name evidence="2" type="ORF">CHS0354_003679</name>
</gene>
<protein>
    <submittedName>
        <fullName evidence="2">Uncharacterized protein</fullName>
    </submittedName>
</protein>
<feature type="compositionally biased region" description="Basic and acidic residues" evidence="1">
    <location>
        <begin position="258"/>
        <end position="279"/>
    </location>
</feature>
<keyword evidence="3" id="KW-1185">Reference proteome</keyword>
<accession>A0AAE0W0Q9</accession>
<name>A0AAE0W0Q9_9BIVA</name>
<sequence length="285" mass="32629">MITEEKEAAMVYYLNYMTQQGFPMSRMIVRQYVITFVRISGRQALFNQNRSQSDHWYQNCFAIHIGLIEKEPERQDHSRSRLKSECDESVFHTAKEYCGQTGFEILTTFTLATNHGLIHKNDVLNKAKCTAVLSHGFEKLCSPARIKETFRKTGMLSVILDDIDKTHLIKSHLAKSTAENLPCTSAINIIKAKIVDTITTCATSGSYLGGNPLVKEDLIPPSFRHISSSTSQSPGRQKKALTEAKIITTYEFYKKLEEKDETEKERKLEVERRNEDGDKRKRNQK</sequence>
<evidence type="ECO:0000313" key="3">
    <source>
        <dbReference type="Proteomes" id="UP001195483"/>
    </source>
</evidence>
<feature type="region of interest" description="Disordered" evidence="1">
    <location>
        <begin position="258"/>
        <end position="285"/>
    </location>
</feature>
<proteinExistence type="predicted"/>
<comment type="caution">
    <text evidence="2">The sequence shown here is derived from an EMBL/GenBank/DDBJ whole genome shotgun (WGS) entry which is preliminary data.</text>
</comment>
<dbReference type="Proteomes" id="UP001195483">
    <property type="component" value="Unassembled WGS sequence"/>
</dbReference>
<evidence type="ECO:0000313" key="2">
    <source>
        <dbReference type="EMBL" id="KAK3597181.1"/>
    </source>
</evidence>
<reference evidence="2" key="3">
    <citation type="submission" date="2023-05" db="EMBL/GenBank/DDBJ databases">
        <authorList>
            <person name="Smith C.H."/>
        </authorList>
    </citation>
    <scope>NUCLEOTIDE SEQUENCE</scope>
    <source>
        <strain evidence="2">CHS0354</strain>
        <tissue evidence="2">Mantle</tissue>
    </source>
</reference>
<evidence type="ECO:0000256" key="1">
    <source>
        <dbReference type="SAM" id="MobiDB-lite"/>
    </source>
</evidence>
<reference evidence="2" key="1">
    <citation type="journal article" date="2021" name="Genome Biol. Evol.">
        <title>A High-Quality Reference Genome for a Parasitic Bivalve with Doubly Uniparental Inheritance (Bivalvia: Unionida).</title>
        <authorList>
            <person name="Smith C.H."/>
        </authorList>
    </citation>
    <scope>NUCLEOTIDE SEQUENCE</scope>
    <source>
        <strain evidence="2">CHS0354</strain>
    </source>
</reference>